<dbReference type="SMART" id="SM00448">
    <property type="entry name" value="REC"/>
    <property type="match status" value="1"/>
</dbReference>
<evidence type="ECO:0008006" key="11">
    <source>
        <dbReference type="Google" id="ProtNLM"/>
    </source>
</evidence>
<evidence type="ECO:0000256" key="2">
    <source>
        <dbReference type="ARBA" id="ARBA00022679"/>
    </source>
</evidence>
<dbReference type="SUPFAM" id="SSF55874">
    <property type="entry name" value="ATPase domain of HSP90 chaperone/DNA topoisomerase II/histidine kinase"/>
    <property type="match status" value="1"/>
</dbReference>
<dbReference type="Gene3D" id="1.10.287.130">
    <property type="match status" value="1"/>
</dbReference>
<protein>
    <recommendedName>
        <fullName evidence="11">Response regulatory domain-containing protein</fullName>
    </recommendedName>
</protein>
<evidence type="ECO:0000256" key="4">
    <source>
        <dbReference type="ARBA" id="ARBA00023012"/>
    </source>
</evidence>
<name>A0AAD2CDW9_9STRA</name>
<dbReference type="InterPro" id="IPR003018">
    <property type="entry name" value="GAF"/>
</dbReference>
<dbReference type="Gene3D" id="3.40.50.2300">
    <property type="match status" value="2"/>
</dbReference>
<comment type="caution">
    <text evidence="9">The sequence shown here is derived from an EMBL/GenBank/DDBJ whole genome shotgun (WGS) entry which is preliminary data.</text>
</comment>
<dbReference type="CDD" id="cd17546">
    <property type="entry name" value="REC_hyHK_CKI1_RcsC-like"/>
    <property type="match status" value="1"/>
</dbReference>
<dbReference type="PROSITE" id="PS50110">
    <property type="entry name" value="RESPONSE_REGULATORY"/>
    <property type="match status" value="1"/>
</dbReference>
<dbReference type="InterPro" id="IPR036097">
    <property type="entry name" value="HisK_dim/P_sf"/>
</dbReference>
<dbReference type="PANTHER" id="PTHR45339:SF1">
    <property type="entry name" value="HYBRID SIGNAL TRANSDUCTION HISTIDINE KINASE J"/>
    <property type="match status" value="1"/>
</dbReference>
<feature type="domain" description="Histidine kinase" evidence="7">
    <location>
        <begin position="268"/>
        <end position="524"/>
    </location>
</feature>
<dbReference type="GO" id="GO:0000155">
    <property type="term" value="F:phosphorelay sensor kinase activity"/>
    <property type="evidence" value="ECO:0007669"/>
    <property type="project" value="InterPro"/>
</dbReference>
<dbReference type="PANTHER" id="PTHR45339">
    <property type="entry name" value="HYBRID SIGNAL TRANSDUCTION HISTIDINE KINASE J"/>
    <property type="match status" value="1"/>
</dbReference>
<dbReference type="Pfam" id="PF01590">
    <property type="entry name" value="GAF"/>
    <property type="match status" value="1"/>
</dbReference>
<keyword evidence="2" id="KW-0808">Transferase</keyword>
<dbReference type="SUPFAM" id="SSF55781">
    <property type="entry name" value="GAF domain-like"/>
    <property type="match status" value="1"/>
</dbReference>
<accession>A0AAD2CDW9</accession>
<dbReference type="InterPro" id="IPR003594">
    <property type="entry name" value="HATPase_dom"/>
</dbReference>
<dbReference type="InterPro" id="IPR036890">
    <property type="entry name" value="HATPase_C_sf"/>
</dbReference>
<keyword evidence="10" id="KW-1185">Reference proteome</keyword>
<organism evidence="9 10">
    <name type="scientific">Cylindrotheca closterium</name>
    <dbReference type="NCBI Taxonomy" id="2856"/>
    <lineage>
        <taxon>Eukaryota</taxon>
        <taxon>Sar</taxon>
        <taxon>Stramenopiles</taxon>
        <taxon>Ochrophyta</taxon>
        <taxon>Bacillariophyta</taxon>
        <taxon>Bacillariophyceae</taxon>
        <taxon>Bacillariophycidae</taxon>
        <taxon>Bacillariales</taxon>
        <taxon>Bacillariaceae</taxon>
        <taxon>Cylindrotheca</taxon>
    </lineage>
</organism>
<dbReference type="Pfam" id="PF00512">
    <property type="entry name" value="HisKA"/>
    <property type="match status" value="1"/>
</dbReference>
<dbReference type="CDD" id="cd00082">
    <property type="entry name" value="HisKA"/>
    <property type="match status" value="1"/>
</dbReference>
<dbReference type="Proteomes" id="UP001295423">
    <property type="component" value="Unassembled WGS sequence"/>
</dbReference>
<feature type="compositionally biased region" description="Basic and acidic residues" evidence="6">
    <location>
        <begin position="537"/>
        <end position="560"/>
    </location>
</feature>
<dbReference type="InterPro" id="IPR029016">
    <property type="entry name" value="GAF-like_dom_sf"/>
</dbReference>
<feature type="modified residue" description="4-aspartylphosphate" evidence="5">
    <location>
        <position position="630"/>
    </location>
</feature>
<evidence type="ECO:0000259" key="7">
    <source>
        <dbReference type="PROSITE" id="PS50109"/>
    </source>
</evidence>
<evidence type="ECO:0000256" key="5">
    <source>
        <dbReference type="PROSITE-ProRule" id="PRU00169"/>
    </source>
</evidence>
<dbReference type="InterPro" id="IPR005467">
    <property type="entry name" value="His_kinase_dom"/>
</dbReference>
<feature type="domain" description="Response regulatory" evidence="8">
    <location>
        <begin position="581"/>
        <end position="701"/>
    </location>
</feature>
<feature type="region of interest" description="Disordered" evidence="6">
    <location>
        <begin position="326"/>
        <end position="347"/>
    </location>
</feature>
<keyword evidence="3" id="KW-0418">Kinase</keyword>
<dbReference type="InterPro" id="IPR011006">
    <property type="entry name" value="CheY-like_superfamily"/>
</dbReference>
<dbReference type="Gene3D" id="3.30.565.10">
    <property type="entry name" value="Histidine kinase-like ATPase, C-terminal domain"/>
    <property type="match status" value="1"/>
</dbReference>
<keyword evidence="4" id="KW-0902">Two-component regulatory system</keyword>
<evidence type="ECO:0000256" key="1">
    <source>
        <dbReference type="ARBA" id="ARBA00022553"/>
    </source>
</evidence>
<reference evidence="9" key="1">
    <citation type="submission" date="2023-08" db="EMBL/GenBank/DDBJ databases">
        <authorList>
            <person name="Audoor S."/>
            <person name="Bilcke G."/>
        </authorList>
    </citation>
    <scope>NUCLEOTIDE SEQUENCE</scope>
</reference>
<dbReference type="Gene3D" id="3.30.450.40">
    <property type="match status" value="1"/>
</dbReference>
<keyword evidence="1 5" id="KW-0597">Phosphoprotein</keyword>
<dbReference type="AlphaFoldDB" id="A0AAD2CDW9"/>
<dbReference type="Pfam" id="PF02518">
    <property type="entry name" value="HATPase_c"/>
    <property type="match status" value="1"/>
</dbReference>
<dbReference type="SMART" id="SM00065">
    <property type="entry name" value="GAF"/>
    <property type="match status" value="1"/>
</dbReference>
<dbReference type="EMBL" id="CAKOGP040000001">
    <property type="protein sequence ID" value="CAJ1898371.1"/>
    <property type="molecule type" value="Genomic_DNA"/>
</dbReference>
<evidence type="ECO:0000256" key="6">
    <source>
        <dbReference type="SAM" id="MobiDB-lite"/>
    </source>
</evidence>
<evidence type="ECO:0000259" key="8">
    <source>
        <dbReference type="PROSITE" id="PS50110"/>
    </source>
</evidence>
<gene>
    <name evidence="9" type="ORF">CYCCA115_LOCUS248</name>
</gene>
<evidence type="ECO:0000256" key="3">
    <source>
        <dbReference type="ARBA" id="ARBA00022777"/>
    </source>
</evidence>
<evidence type="ECO:0000313" key="9">
    <source>
        <dbReference type="EMBL" id="CAJ1898371.1"/>
    </source>
</evidence>
<dbReference type="SUPFAM" id="SSF52172">
    <property type="entry name" value="CheY-like"/>
    <property type="match status" value="2"/>
</dbReference>
<sequence length="877" mass="97704">MSDDANRENRTVADFNTADDLLQGMQSMGVKKSGNEPYVSFANPAHRINAHSAALKNTLNTTHTDTTGEVPLDPKLDWVLESFNKKTSDAQTLDEELKRLLVLKSYLLLDSERQESFERITAIASRLFKCPMALISLVDLGRQWFLSNRGLGDVRETDRKSAFCAHAIWSQERLFIVPDATKDDRFKDNPLVTGPPDIRFYAGAPLISPEGYKLGTLCILDKITRPNGLTSAEQENLLDLASMAVKAAVDHKRVRLQEYEDPKQLIAYTAHDLMTPLTGVQISLSLLSEDKSFSSKTNEAQRELIHTASECTDVMGRICQTAISSFRSSQQQNPDKKHKKDLPKLSETISSSPLEEIKLSDFVTKLQTILAPFPKSVPVNISLHDSVPPTIVTDDLKVFRAAINYLTSACSRTEEGAINFTIKMIGDGDKQRIRFECEDTGPSLPVDSYSSLFRPFKFDVKGEQESSYASWSNTEMSEGEVPNSALGLYSVAIHISSMGGEYGFRPLESSSTGSTFWFQIPVILPSATSDLKAMPSLEKESQSKPARDTAADKSGKKRDLPGASTGDANGIIKDMKERKRKALVIEDSMVVRKSLTRALTKVGFEVTQAVDGMEGLRELQSSLFDVVLCDFLMPVMDGLDCVQQYREWEKVHRPFFKQFIIGISAHAGNTDIEKGREVGMDDFRPKPVTFKQLVELSKSEVLATYSGELDSFGRKRMKMLSAGKLAVNQDDNQKVAHVCLIAMGRITEQVEALQRAAEAREWKSVIVDNGEEALKLMKLRTWDAILLDEDLPQLPSGQCVARFREWEAKNRIMKQRNVALVSASCASMVHNLNSMMQLPFGVDFAIGKPIQVREFEFIMSRAEDHSMGCGSRDIIGR</sequence>
<feature type="region of interest" description="Disordered" evidence="6">
    <location>
        <begin position="535"/>
        <end position="571"/>
    </location>
</feature>
<proteinExistence type="predicted"/>
<evidence type="ECO:0000313" key="10">
    <source>
        <dbReference type="Proteomes" id="UP001295423"/>
    </source>
</evidence>
<dbReference type="Pfam" id="PF00072">
    <property type="entry name" value="Response_reg"/>
    <property type="match status" value="1"/>
</dbReference>
<dbReference type="PROSITE" id="PS50109">
    <property type="entry name" value="HIS_KIN"/>
    <property type="match status" value="1"/>
</dbReference>
<dbReference type="InterPro" id="IPR001789">
    <property type="entry name" value="Sig_transdc_resp-reg_receiver"/>
</dbReference>
<dbReference type="InterPro" id="IPR003661">
    <property type="entry name" value="HisK_dim/P_dom"/>
</dbReference>
<dbReference type="SUPFAM" id="SSF47384">
    <property type="entry name" value="Homodimeric domain of signal transducing histidine kinase"/>
    <property type="match status" value="1"/>
</dbReference>